<proteinExistence type="predicted"/>
<sequence length="675" mass="77142">MTMDKSQFFLAVIDGDEETVRRGLEDGMDVKMTFTTETRKQAEYSELVSSLGSEEESTVKLFLCGNGQVGKTSLKTILVKPGFFEGIVWNIWSWFRKDSVFNPTPGVNVSGKDVWGIGRLSVHDFAGQAQFYVTHAMLLRTTNAIFPVVYKITDEEEEQELQVHGWLTFINCSNPDPTNKPRIVLIASHADKLQDPDRKTGLRRAQAMVEHYRKLFEGSLVVSREVFLMNCLKAGSTDIRRLRDVFANFKTEMLQLMSNLTNWREEKQTFPVLQWEEYLTTVRKDISTKLTERTVQLASSYLHDIGEIIYLRRNSMVALSPQWLFTSVFGCLLAPEDFPILKLQRADKHCMYVTRQELDRVFSDVADIPQLTKLLQDFQLCHTYDNNTFILPSLLEQEIDEEAWSTLSSQAVYFGAQICCRTEVDSFSCDLFPRLQTLLMQAHPEKLHRPLLWKNSVKCTDGKAEALLQLTQDKRQLSIFVRSKKCIRKHCTSLMNLLMDMVYILLQETSPGARTRDMVLSALDLREHRSEIHAYSREEVEEAAEAGRDVVHPRKNIPEDAKDLLLQLGDLKGMLGRVARKRPELVETLRHISPILDHLRADDVINMEENDRIRSAKTPQDAARELLDILEAKVAAPADGLREPYGVQALSDGRFIVVDNALSKVFSVSKSRCEP</sequence>
<organism>
    <name type="scientific">Branchiostoma floridae</name>
    <name type="common">Florida lancelet</name>
    <name type="synonym">Amphioxus</name>
    <dbReference type="NCBI Taxonomy" id="7739"/>
    <lineage>
        <taxon>Eukaryota</taxon>
        <taxon>Metazoa</taxon>
        <taxon>Chordata</taxon>
        <taxon>Cephalochordata</taxon>
        <taxon>Leptocardii</taxon>
        <taxon>Amphioxiformes</taxon>
        <taxon>Branchiostomatidae</taxon>
        <taxon>Branchiostoma</taxon>
    </lineage>
</organism>
<dbReference type="InterPro" id="IPR039788">
    <property type="entry name" value="NOL4/NOL4L"/>
</dbReference>
<evidence type="ECO:0000256" key="6">
    <source>
        <dbReference type="ARBA" id="ARBA00022840"/>
    </source>
</evidence>
<evidence type="ECO:0000256" key="5">
    <source>
        <dbReference type="ARBA" id="ARBA00022777"/>
    </source>
</evidence>
<evidence type="ECO:0000256" key="1">
    <source>
        <dbReference type="ARBA" id="ARBA00012513"/>
    </source>
</evidence>
<dbReference type="PROSITE" id="PS51424">
    <property type="entry name" value="ROC"/>
    <property type="match status" value="1"/>
</dbReference>
<dbReference type="InterPro" id="IPR020859">
    <property type="entry name" value="ROC"/>
</dbReference>
<dbReference type="GO" id="GO:0005524">
    <property type="term" value="F:ATP binding"/>
    <property type="evidence" value="ECO:0007669"/>
    <property type="project" value="UniProtKB-KW"/>
</dbReference>
<dbReference type="InParanoid" id="C3YSY1"/>
<gene>
    <name evidence="11" type="ORF">BRAFLDRAFT_95147</name>
</gene>
<name>C3YSY1_BRAFL</name>
<dbReference type="EMBL" id="GG666550">
    <property type="protein sequence ID" value="EEN56645.1"/>
    <property type="molecule type" value="Genomic_DNA"/>
</dbReference>
<dbReference type="eggNOG" id="KOG0032">
    <property type="taxonomic scope" value="Eukaryota"/>
</dbReference>
<comment type="catalytic activity">
    <reaction evidence="7">
        <text>L-threonyl-[protein] + ATP = O-phospho-L-threonyl-[protein] + ADP + H(+)</text>
        <dbReference type="Rhea" id="RHEA:46608"/>
        <dbReference type="Rhea" id="RHEA-COMP:11060"/>
        <dbReference type="Rhea" id="RHEA-COMP:11605"/>
        <dbReference type="ChEBI" id="CHEBI:15378"/>
        <dbReference type="ChEBI" id="CHEBI:30013"/>
        <dbReference type="ChEBI" id="CHEBI:30616"/>
        <dbReference type="ChEBI" id="CHEBI:61977"/>
        <dbReference type="ChEBI" id="CHEBI:456216"/>
        <dbReference type="EC" id="2.7.11.1"/>
    </reaction>
</comment>
<dbReference type="GO" id="GO:0042981">
    <property type="term" value="P:regulation of apoptotic process"/>
    <property type="evidence" value="ECO:0007669"/>
    <property type="project" value="InterPro"/>
</dbReference>
<comment type="catalytic activity">
    <reaction evidence="8">
        <text>L-seryl-[protein] + ATP = O-phospho-L-seryl-[protein] + ADP + H(+)</text>
        <dbReference type="Rhea" id="RHEA:17989"/>
        <dbReference type="Rhea" id="RHEA-COMP:9863"/>
        <dbReference type="Rhea" id="RHEA-COMP:11604"/>
        <dbReference type="ChEBI" id="CHEBI:15378"/>
        <dbReference type="ChEBI" id="CHEBI:29999"/>
        <dbReference type="ChEBI" id="CHEBI:30616"/>
        <dbReference type="ChEBI" id="CHEBI:83421"/>
        <dbReference type="ChEBI" id="CHEBI:456216"/>
        <dbReference type="EC" id="2.7.11.1"/>
    </reaction>
</comment>
<evidence type="ECO:0000313" key="11">
    <source>
        <dbReference type="EMBL" id="EEN56645.1"/>
    </source>
</evidence>
<dbReference type="Pfam" id="PF00619">
    <property type="entry name" value="CARD"/>
    <property type="match status" value="1"/>
</dbReference>
<evidence type="ECO:0000256" key="7">
    <source>
        <dbReference type="ARBA" id="ARBA00047899"/>
    </source>
</evidence>
<evidence type="ECO:0000256" key="3">
    <source>
        <dbReference type="ARBA" id="ARBA00022737"/>
    </source>
</evidence>
<dbReference type="EC" id="2.7.11.1" evidence="1"/>
<keyword evidence="2" id="KW-0808">Transferase</keyword>
<dbReference type="InterPro" id="IPR001315">
    <property type="entry name" value="CARD"/>
</dbReference>
<keyword evidence="4" id="KW-0547">Nucleotide-binding</keyword>
<dbReference type="Gene3D" id="3.40.50.300">
    <property type="entry name" value="P-loop containing nucleotide triphosphate hydrolases"/>
    <property type="match status" value="1"/>
</dbReference>
<evidence type="ECO:0000256" key="4">
    <source>
        <dbReference type="ARBA" id="ARBA00022741"/>
    </source>
</evidence>
<accession>C3YSY1</accession>
<keyword evidence="3" id="KW-0677">Repeat</keyword>
<dbReference type="InterPro" id="IPR011029">
    <property type="entry name" value="DEATH-like_dom_sf"/>
</dbReference>
<dbReference type="CDD" id="cd01671">
    <property type="entry name" value="CARD"/>
    <property type="match status" value="1"/>
</dbReference>
<keyword evidence="5" id="KW-0418">Kinase</keyword>
<dbReference type="GO" id="GO:0016301">
    <property type="term" value="F:kinase activity"/>
    <property type="evidence" value="ECO:0007669"/>
    <property type="project" value="UniProtKB-KW"/>
</dbReference>
<dbReference type="PANTHER" id="PTHR12449:SF18">
    <property type="entry name" value="DEATH DOMAIN-CONTAINING PROTEIN"/>
    <property type="match status" value="1"/>
</dbReference>
<dbReference type="PROSITE" id="PS50209">
    <property type="entry name" value="CARD"/>
    <property type="match status" value="1"/>
</dbReference>
<dbReference type="AlphaFoldDB" id="C3YSY1"/>
<feature type="domain" description="CARD" evidence="9">
    <location>
        <begin position="580"/>
        <end position="633"/>
    </location>
</feature>
<feature type="domain" description="Roc" evidence="10">
    <location>
        <begin position="52"/>
        <end position="253"/>
    </location>
</feature>
<dbReference type="PANTHER" id="PTHR12449">
    <property type="entry name" value="DEATH DOMAIN-CONTAINING PROTEIN"/>
    <property type="match status" value="1"/>
</dbReference>
<dbReference type="Pfam" id="PF08477">
    <property type="entry name" value="Roc"/>
    <property type="match status" value="1"/>
</dbReference>
<keyword evidence="6" id="KW-0067">ATP-binding</keyword>
<dbReference type="InterPro" id="IPR027417">
    <property type="entry name" value="P-loop_NTPase"/>
</dbReference>
<reference evidence="11" key="1">
    <citation type="journal article" date="2008" name="Nature">
        <title>The amphioxus genome and the evolution of the chordate karyotype.</title>
        <authorList>
            <consortium name="US DOE Joint Genome Institute (JGI-PGF)"/>
            <person name="Putnam N.H."/>
            <person name="Butts T."/>
            <person name="Ferrier D.E.K."/>
            <person name="Furlong R.F."/>
            <person name="Hellsten U."/>
            <person name="Kawashima T."/>
            <person name="Robinson-Rechavi M."/>
            <person name="Shoguchi E."/>
            <person name="Terry A."/>
            <person name="Yu J.-K."/>
            <person name="Benito-Gutierrez E.L."/>
            <person name="Dubchak I."/>
            <person name="Garcia-Fernandez J."/>
            <person name="Gibson-Brown J.J."/>
            <person name="Grigoriev I.V."/>
            <person name="Horton A.C."/>
            <person name="de Jong P.J."/>
            <person name="Jurka J."/>
            <person name="Kapitonov V.V."/>
            <person name="Kohara Y."/>
            <person name="Kuroki Y."/>
            <person name="Lindquist E."/>
            <person name="Lucas S."/>
            <person name="Osoegawa K."/>
            <person name="Pennacchio L.A."/>
            <person name="Salamov A.A."/>
            <person name="Satou Y."/>
            <person name="Sauka-Spengler T."/>
            <person name="Schmutz J."/>
            <person name="Shin-I T."/>
            <person name="Toyoda A."/>
            <person name="Bronner-Fraser M."/>
            <person name="Fujiyama A."/>
            <person name="Holland L.Z."/>
            <person name="Holland P.W.H."/>
            <person name="Satoh N."/>
            <person name="Rokhsar D.S."/>
        </authorList>
    </citation>
    <scope>NUCLEOTIDE SEQUENCE [LARGE SCALE GENOMIC DNA]</scope>
    <source>
        <strain evidence="11">S238N-H82</strain>
        <tissue evidence="11">Testes</tissue>
    </source>
</reference>
<evidence type="ECO:0000259" key="10">
    <source>
        <dbReference type="PROSITE" id="PS51424"/>
    </source>
</evidence>
<dbReference type="InterPro" id="IPR032171">
    <property type="entry name" value="COR-A"/>
</dbReference>
<dbReference type="Gene3D" id="1.10.533.10">
    <property type="entry name" value="Death Domain, Fas"/>
    <property type="match status" value="1"/>
</dbReference>
<evidence type="ECO:0000256" key="2">
    <source>
        <dbReference type="ARBA" id="ARBA00022679"/>
    </source>
</evidence>
<dbReference type="SUPFAM" id="SSF47986">
    <property type="entry name" value="DEATH domain"/>
    <property type="match status" value="1"/>
</dbReference>
<evidence type="ECO:0000256" key="8">
    <source>
        <dbReference type="ARBA" id="ARBA00048679"/>
    </source>
</evidence>
<dbReference type="Pfam" id="PF16095">
    <property type="entry name" value="COR-A"/>
    <property type="match status" value="1"/>
</dbReference>
<dbReference type="SUPFAM" id="SSF52540">
    <property type="entry name" value="P-loop containing nucleoside triphosphate hydrolases"/>
    <property type="match status" value="1"/>
</dbReference>
<protein>
    <recommendedName>
        <fullName evidence="1">non-specific serine/threonine protein kinase</fullName>
        <ecNumber evidence="1">2.7.11.1</ecNumber>
    </recommendedName>
</protein>
<evidence type="ECO:0000259" key="9">
    <source>
        <dbReference type="PROSITE" id="PS50209"/>
    </source>
</evidence>